<reference evidence="3 4" key="1">
    <citation type="submission" date="2015-03" db="EMBL/GenBank/DDBJ databases">
        <authorList>
            <consortium name="Pathogen Informatics"/>
        </authorList>
    </citation>
    <scope>NUCLEOTIDE SEQUENCE [LARGE SCALE GENOMIC DNA]</scope>
    <source>
        <strain evidence="1 3">A1104</strain>
        <strain evidence="2 4">D4891</strain>
    </source>
</reference>
<sequence>MVVGFYQRDCSAFATRTACTTNAMQIGIATARHVEVNDVADVRNINPACRDVGRDQDVNAAVGETLNTFVTFDLRHLAFKIAIVDPCQTQRFSQFMDAFTFTYKHDRTGCIVLF</sequence>
<dbReference type="AntiFam" id="ANF00149">
    <property type="entry name" value="Shadow ORF (opposite cshA)"/>
</dbReference>
<gene>
    <name evidence="1" type="ORF">ERS008198_04533</name>
    <name evidence="2" type="ORF">ERS008207_04872</name>
</gene>
<evidence type="ECO:0000313" key="3">
    <source>
        <dbReference type="Proteomes" id="UP000041314"/>
    </source>
</evidence>
<organism evidence="2 4">
    <name type="scientific">Salmonella enterica subsp. enterica serovar Bovismorbificans</name>
    <dbReference type="NCBI Taxonomy" id="58097"/>
    <lineage>
        <taxon>Bacteria</taxon>
        <taxon>Pseudomonadati</taxon>
        <taxon>Pseudomonadota</taxon>
        <taxon>Gammaproteobacteria</taxon>
        <taxon>Enterobacterales</taxon>
        <taxon>Enterobacteriaceae</taxon>
        <taxon>Salmonella</taxon>
    </lineage>
</organism>
<proteinExistence type="predicted"/>
<name>A0A655EP72_SALET</name>
<evidence type="ECO:0000313" key="4">
    <source>
        <dbReference type="Proteomes" id="UP000042394"/>
    </source>
</evidence>
<dbReference type="EMBL" id="CQPA01000063">
    <property type="protein sequence ID" value="CNV16513.1"/>
    <property type="molecule type" value="Genomic_DNA"/>
</dbReference>
<dbReference type="AlphaFoldDB" id="A0A655EP72"/>
<evidence type="ECO:0000313" key="2">
    <source>
        <dbReference type="EMBL" id="CNV29325.1"/>
    </source>
</evidence>
<dbReference type="Proteomes" id="UP000042394">
    <property type="component" value="Unassembled WGS sequence"/>
</dbReference>
<evidence type="ECO:0000313" key="1">
    <source>
        <dbReference type="EMBL" id="CNV16513.1"/>
    </source>
</evidence>
<dbReference type="EMBL" id="CQPD01000093">
    <property type="protein sequence ID" value="CNV29325.1"/>
    <property type="molecule type" value="Genomic_DNA"/>
</dbReference>
<dbReference type="Proteomes" id="UP000041314">
    <property type="component" value="Unassembled WGS sequence"/>
</dbReference>
<accession>A0A655EP72</accession>
<protein>
    <submittedName>
        <fullName evidence="2">Uncharacterized protein</fullName>
    </submittedName>
</protein>